<dbReference type="EMBL" id="JBCGBO010000007">
    <property type="protein sequence ID" value="KAK9187948.1"/>
    <property type="molecule type" value="Genomic_DNA"/>
</dbReference>
<proteinExistence type="predicted"/>
<keyword evidence="3" id="KW-0677">Repeat</keyword>
<feature type="compositionally biased region" description="Polar residues" evidence="8">
    <location>
        <begin position="750"/>
        <end position="773"/>
    </location>
</feature>
<dbReference type="AlphaFoldDB" id="A0AAP0LVS6"/>
<evidence type="ECO:0000313" key="11">
    <source>
        <dbReference type="EMBL" id="KAK9187948.1"/>
    </source>
</evidence>
<dbReference type="PROSITE" id="PS50297">
    <property type="entry name" value="ANK_REP_REGION"/>
    <property type="match status" value="2"/>
</dbReference>
<keyword evidence="5 7" id="KW-0040">ANK repeat</keyword>
<evidence type="ECO:0000256" key="3">
    <source>
        <dbReference type="ARBA" id="ARBA00022737"/>
    </source>
</evidence>
<dbReference type="PANTHER" id="PTHR24186:SF56">
    <property type="entry name" value="PGG DOMAIN-CONTAINING PROTEIN"/>
    <property type="match status" value="1"/>
</dbReference>
<evidence type="ECO:0000313" key="12">
    <source>
        <dbReference type="Proteomes" id="UP001428341"/>
    </source>
</evidence>
<dbReference type="PANTHER" id="PTHR24186">
    <property type="entry name" value="PROTEIN PHOSPHATASE 1 REGULATORY SUBUNIT"/>
    <property type="match status" value="1"/>
</dbReference>
<dbReference type="Pfam" id="PF13962">
    <property type="entry name" value="PGG"/>
    <property type="match status" value="2"/>
</dbReference>
<evidence type="ECO:0000256" key="6">
    <source>
        <dbReference type="ARBA" id="ARBA00023136"/>
    </source>
</evidence>
<gene>
    <name evidence="11" type="ORF">WN944_019347</name>
</gene>
<dbReference type="SMART" id="SM00248">
    <property type="entry name" value="ANK"/>
    <property type="match status" value="10"/>
</dbReference>
<accession>A0AAP0LVS6</accession>
<keyword evidence="6 9" id="KW-0472">Membrane</keyword>
<feature type="transmembrane region" description="Helical" evidence="9">
    <location>
        <begin position="881"/>
        <end position="898"/>
    </location>
</feature>
<dbReference type="PRINTS" id="PR01415">
    <property type="entry name" value="ANKYRIN"/>
</dbReference>
<feature type="domain" description="PGG" evidence="10">
    <location>
        <begin position="795"/>
        <end position="881"/>
    </location>
</feature>
<dbReference type="PROSITE" id="PS50088">
    <property type="entry name" value="ANK_REPEAT"/>
    <property type="match status" value="2"/>
</dbReference>
<feature type="transmembrane region" description="Helical" evidence="9">
    <location>
        <begin position="853"/>
        <end position="874"/>
    </location>
</feature>
<feature type="transmembrane region" description="Helical" evidence="9">
    <location>
        <begin position="910"/>
        <end position="932"/>
    </location>
</feature>
<reference evidence="11 12" key="1">
    <citation type="submission" date="2024-05" db="EMBL/GenBank/DDBJ databases">
        <title>Haplotype-resolved chromosome-level genome assembly of Huyou (Citrus changshanensis).</title>
        <authorList>
            <person name="Miao C."/>
            <person name="Chen W."/>
            <person name="Wu Y."/>
            <person name="Wang L."/>
            <person name="Zhao S."/>
            <person name="Grierson D."/>
            <person name="Xu C."/>
            <person name="Chen K."/>
        </authorList>
    </citation>
    <scope>NUCLEOTIDE SEQUENCE [LARGE SCALE GENOMIC DNA]</scope>
    <source>
        <strain evidence="11">01-14</strain>
        <tissue evidence="11">Leaf</tissue>
    </source>
</reference>
<evidence type="ECO:0000256" key="1">
    <source>
        <dbReference type="ARBA" id="ARBA00004141"/>
    </source>
</evidence>
<name>A0AAP0LVS6_9ROSI</name>
<keyword evidence="2 9" id="KW-0812">Transmembrane</keyword>
<feature type="region of interest" description="Disordered" evidence="8">
    <location>
        <begin position="742"/>
        <end position="773"/>
    </location>
</feature>
<evidence type="ECO:0000256" key="5">
    <source>
        <dbReference type="ARBA" id="ARBA00023043"/>
    </source>
</evidence>
<organism evidence="11 12">
    <name type="scientific">Citrus x changshan-huyou</name>
    <dbReference type="NCBI Taxonomy" id="2935761"/>
    <lineage>
        <taxon>Eukaryota</taxon>
        <taxon>Viridiplantae</taxon>
        <taxon>Streptophyta</taxon>
        <taxon>Embryophyta</taxon>
        <taxon>Tracheophyta</taxon>
        <taxon>Spermatophyta</taxon>
        <taxon>Magnoliopsida</taxon>
        <taxon>eudicotyledons</taxon>
        <taxon>Gunneridae</taxon>
        <taxon>Pentapetalae</taxon>
        <taxon>rosids</taxon>
        <taxon>malvids</taxon>
        <taxon>Sapindales</taxon>
        <taxon>Rutaceae</taxon>
        <taxon>Aurantioideae</taxon>
        <taxon>Citrus</taxon>
    </lineage>
</organism>
<dbReference type="Gene3D" id="1.25.40.20">
    <property type="entry name" value="Ankyrin repeat-containing domain"/>
    <property type="match status" value="2"/>
</dbReference>
<feature type="domain" description="PGG" evidence="10">
    <location>
        <begin position="328"/>
        <end position="416"/>
    </location>
</feature>
<dbReference type="Proteomes" id="UP001428341">
    <property type="component" value="Unassembled WGS sequence"/>
</dbReference>
<keyword evidence="12" id="KW-1185">Reference proteome</keyword>
<evidence type="ECO:0000259" key="10">
    <source>
        <dbReference type="Pfam" id="PF13962"/>
    </source>
</evidence>
<dbReference type="InterPro" id="IPR026961">
    <property type="entry name" value="PGG_dom"/>
</dbReference>
<dbReference type="GO" id="GO:0005886">
    <property type="term" value="C:plasma membrane"/>
    <property type="evidence" value="ECO:0007669"/>
    <property type="project" value="TreeGrafter"/>
</dbReference>
<protein>
    <recommendedName>
        <fullName evidence="10">PGG domain-containing protein</fullName>
    </recommendedName>
</protein>
<feature type="repeat" description="ANK" evidence="7">
    <location>
        <begin position="674"/>
        <end position="698"/>
    </location>
</feature>
<evidence type="ECO:0000256" key="8">
    <source>
        <dbReference type="SAM" id="MobiDB-lite"/>
    </source>
</evidence>
<evidence type="ECO:0000256" key="7">
    <source>
        <dbReference type="PROSITE-ProRule" id="PRU00023"/>
    </source>
</evidence>
<dbReference type="SUPFAM" id="SSF48403">
    <property type="entry name" value="Ankyrin repeat"/>
    <property type="match status" value="2"/>
</dbReference>
<comment type="caution">
    <text evidence="11">The sequence shown here is derived from an EMBL/GenBank/DDBJ whole genome shotgun (WGS) entry which is preliminary data.</text>
</comment>
<sequence length="946" mass="105010">MDRRLIAAALTGDVQNLQQLFVENPLILHTPAFASAGNPLHVASAYGHVDFVKEIIRLKPDFAKEVNQDGFSPMHMASANGQIDVVRELMKFDQKLCHLQGPERKTPLHFAAIKGRVDVVSEMLSAYGECAEDVTVQRETVLHLAVKNNQFEVVRVLEDWIRDVKKENILNMKDKQGNTVLHLATWKRECQAIHSDGSSPNMTFFCSFQKSSYAKMSLNSLQVVELLLSHGANASGGLEVNATNHSGLTALDVLLSFPSEAGDREIEEIFWSAGAMRMRDLTLSPIRSPEPDGQTSVDNCISTEANLRQPNDLMEYFKFKKGRDSPGETRSALLVVAVLVATTTFQFGVNPPGGVWQEYYKPDRKNSTTSGKAYSAGQSILGSTDPVGFGIFIFFNSVGFSVSIEMIRILTTNFALQLELQLCFFAMYVTYTNAKKRRYEKGNSNKGLPILGQIKGFKKRYEKGTSNKGFHILGQIKGFKKISPFIFHVLPKCEGQSVSMEKRLFEAAQTGDVKKLQLLEENPLILHASALASAGHPLHVASAYGHVDFVKEIINLRPDWAHEVNQDGFSPMHITSSIGHTGVVRELLKVEQKLCHLQGPEKNTPLHCASIKGKVHVLSEMLSAFPECIEDVTIQHDTALHLAIKNNQFEAITVLVNWIRGMKREEIFNMKDEQGNTVLHLATWKKQRKVIELLLGHGTYSSGRLEVNAINHSGLTALDLLLIFPSEAGDREVDEILRSAGAKRMRDVTPSESPSPESYGQTTVNSPASAETTRQQTNDLVEYFKFKKGRDSPGETRSALLVVAALVATTSFQFGVNPPGGVWQDNYTPDKNNSTSSSKAHNAGEPIWGSMNAVAFALFMFFNSLGFKLSIYVINILTTKFPLQLGLQLCFLAMYFTYDTAVITTTPVGIRIFIIVTEAIIPALIPLTARWVRKCTKKVIERRMDP</sequence>
<evidence type="ECO:0000256" key="9">
    <source>
        <dbReference type="SAM" id="Phobius"/>
    </source>
</evidence>
<dbReference type="Pfam" id="PF12796">
    <property type="entry name" value="Ank_2"/>
    <property type="match status" value="4"/>
</dbReference>
<dbReference type="InterPro" id="IPR036770">
    <property type="entry name" value="Ankyrin_rpt-contain_sf"/>
</dbReference>
<evidence type="ECO:0000256" key="4">
    <source>
        <dbReference type="ARBA" id="ARBA00022989"/>
    </source>
</evidence>
<comment type="subcellular location">
    <subcellularLocation>
        <location evidence="1">Membrane</location>
        <topology evidence="1">Multi-pass membrane protein</topology>
    </subcellularLocation>
</comment>
<evidence type="ECO:0000256" key="2">
    <source>
        <dbReference type="ARBA" id="ARBA00022692"/>
    </source>
</evidence>
<feature type="repeat" description="ANK" evidence="7">
    <location>
        <begin position="69"/>
        <end position="91"/>
    </location>
</feature>
<keyword evidence="4 9" id="KW-1133">Transmembrane helix</keyword>
<dbReference type="InterPro" id="IPR002110">
    <property type="entry name" value="Ankyrin_rpt"/>
</dbReference>